<dbReference type="AlphaFoldDB" id="A0A7Y0PQ47"/>
<evidence type="ECO:0000313" key="3">
    <source>
        <dbReference type="EMBL" id="NMO80101.1"/>
    </source>
</evidence>
<reference evidence="3 4" key="1">
    <citation type="submission" date="2020-04" db="EMBL/GenBank/DDBJ databases">
        <title>Bacillus sp. UniB3 isolated from commercial digestive syrup.</title>
        <authorList>
            <person name="Thorat V."/>
            <person name="Kirdat K."/>
            <person name="Tiwarekar B."/>
            <person name="Yadav A."/>
        </authorList>
    </citation>
    <scope>NUCLEOTIDE SEQUENCE [LARGE SCALE GENOMIC DNA]</scope>
    <source>
        <strain evidence="3 4">UniB3</strain>
    </source>
</reference>
<dbReference type="Proteomes" id="UP000588491">
    <property type="component" value="Unassembled WGS sequence"/>
</dbReference>
<gene>
    <name evidence="3" type="ORF">HHU08_24600</name>
</gene>
<keyword evidence="1" id="KW-0812">Transmembrane</keyword>
<sequence length="274" mass="32042">MIGMYGREPIYIAMFSGGAASAYVAYLMVQKHGEEKSQLFFTDTLWEHKDNKRFMVEVAEKIGIDIKTVRDGRTPEEVFEDTRFLGNSRLAKCSSDLKVHQTMVYLEELRDNGFEPILYFGIGKHEKRRREGIEALYNHFLLPRNGEEQPVKTVFPLYESNISDDEIKNIITKDWNIRLPEMYYLGFSHANCGGRCVRGGFNHYKHLYETWPSVYIEQEEMESRLREQLGDVTILKRNGKPFTLQEYRKELDKDSEIAKKLVEENDVPCVCHYA</sequence>
<comment type="caution">
    <text evidence="3">The sequence shown here is derived from an EMBL/GenBank/DDBJ whole genome shotgun (WGS) entry which is preliminary data.</text>
</comment>
<evidence type="ECO:0000313" key="4">
    <source>
        <dbReference type="Proteomes" id="UP000588491"/>
    </source>
</evidence>
<dbReference type="InterPro" id="IPR002500">
    <property type="entry name" value="PAPS_reduct_dom"/>
</dbReference>
<protein>
    <submittedName>
        <fullName evidence="3">Phosphoadenosine phosphosulfate reductase family protein</fullName>
    </submittedName>
</protein>
<evidence type="ECO:0000259" key="2">
    <source>
        <dbReference type="Pfam" id="PF01507"/>
    </source>
</evidence>
<feature type="domain" description="Phosphoadenosine phosphosulphate reductase" evidence="2">
    <location>
        <begin position="13"/>
        <end position="188"/>
    </location>
</feature>
<dbReference type="EMBL" id="JABBPK010000001">
    <property type="protein sequence ID" value="NMO80101.1"/>
    <property type="molecule type" value="Genomic_DNA"/>
</dbReference>
<dbReference type="InterPro" id="IPR014729">
    <property type="entry name" value="Rossmann-like_a/b/a_fold"/>
</dbReference>
<dbReference type="Pfam" id="PF01507">
    <property type="entry name" value="PAPS_reduct"/>
    <property type="match status" value="1"/>
</dbReference>
<dbReference type="SUPFAM" id="SSF52402">
    <property type="entry name" value="Adenine nucleotide alpha hydrolases-like"/>
    <property type="match status" value="1"/>
</dbReference>
<organism evidence="3 4">
    <name type="scientific">Niallia alba</name>
    <dbReference type="NCBI Taxonomy" id="2729105"/>
    <lineage>
        <taxon>Bacteria</taxon>
        <taxon>Bacillati</taxon>
        <taxon>Bacillota</taxon>
        <taxon>Bacilli</taxon>
        <taxon>Bacillales</taxon>
        <taxon>Bacillaceae</taxon>
        <taxon>Niallia</taxon>
    </lineage>
</organism>
<feature type="transmembrane region" description="Helical" evidence="1">
    <location>
        <begin position="12"/>
        <end position="29"/>
    </location>
</feature>
<evidence type="ECO:0000256" key="1">
    <source>
        <dbReference type="SAM" id="Phobius"/>
    </source>
</evidence>
<keyword evidence="1" id="KW-0472">Membrane</keyword>
<name>A0A7Y0PQ47_9BACI</name>
<keyword evidence="4" id="KW-1185">Reference proteome</keyword>
<proteinExistence type="predicted"/>
<dbReference type="GO" id="GO:0003824">
    <property type="term" value="F:catalytic activity"/>
    <property type="evidence" value="ECO:0007669"/>
    <property type="project" value="InterPro"/>
</dbReference>
<accession>A0A7Y0PQ47</accession>
<keyword evidence="1" id="KW-1133">Transmembrane helix</keyword>
<dbReference type="Gene3D" id="3.40.50.620">
    <property type="entry name" value="HUPs"/>
    <property type="match status" value="1"/>
</dbReference>